<comment type="caution">
    <text evidence="1">The sequence shown here is derived from an EMBL/GenBank/DDBJ whole genome shotgun (WGS) entry which is preliminary data.</text>
</comment>
<dbReference type="Gramene" id="GBG73550">
    <property type="protein sequence ID" value="GBG73550"/>
    <property type="gene ID" value="CBR_g16893"/>
</dbReference>
<dbReference type="AlphaFoldDB" id="A0A388KU02"/>
<name>A0A388KU02_CHABU</name>
<protein>
    <submittedName>
        <fullName evidence="1">Uncharacterized protein</fullName>
    </submittedName>
</protein>
<evidence type="ECO:0000313" key="2">
    <source>
        <dbReference type="Proteomes" id="UP000265515"/>
    </source>
</evidence>
<dbReference type="Proteomes" id="UP000265515">
    <property type="component" value="Unassembled WGS sequence"/>
</dbReference>
<evidence type="ECO:0000313" key="1">
    <source>
        <dbReference type="EMBL" id="GBG73550.1"/>
    </source>
</evidence>
<accession>A0A388KU02</accession>
<gene>
    <name evidence="1" type="ORF">CBR_g16893</name>
</gene>
<reference evidence="1 2" key="1">
    <citation type="journal article" date="2018" name="Cell">
        <title>The Chara Genome: Secondary Complexity and Implications for Plant Terrestrialization.</title>
        <authorList>
            <person name="Nishiyama T."/>
            <person name="Sakayama H."/>
            <person name="Vries J.D."/>
            <person name="Buschmann H."/>
            <person name="Saint-Marcoux D."/>
            <person name="Ullrich K.K."/>
            <person name="Haas F.B."/>
            <person name="Vanderstraeten L."/>
            <person name="Becker D."/>
            <person name="Lang D."/>
            <person name="Vosolsobe S."/>
            <person name="Rombauts S."/>
            <person name="Wilhelmsson P.K.I."/>
            <person name="Janitza P."/>
            <person name="Kern R."/>
            <person name="Heyl A."/>
            <person name="Rumpler F."/>
            <person name="Villalobos L.I.A.C."/>
            <person name="Clay J.M."/>
            <person name="Skokan R."/>
            <person name="Toyoda A."/>
            <person name="Suzuki Y."/>
            <person name="Kagoshima H."/>
            <person name="Schijlen E."/>
            <person name="Tajeshwar N."/>
            <person name="Catarino B."/>
            <person name="Hetherington A.J."/>
            <person name="Saltykova A."/>
            <person name="Bonnot C."/>
            <person name="Breuninger H."/>
            <person name="Symeonidi A."/>
            <person name="Radhakrishnan G.V."/>
            <person name="Van Nieuwerburgh F."/>
            <person name="Deforce D."/>
            <person name="Chang C."/>
            <person name="Karol K.G."/>
            <person name="Hedrich R."/>
            <person name="Ulvskov P."/>
            <person name="Glockner G."/>
            <person name="Delwiche C.F."/>
            <person name="Petrasek J."/>
            <person name="Van de Peer Y."/>
            <person name="Friml J."/>
            <person name="Beilby M."/>
            <person name="Dolan L."/>
            <person name="Kohara Y."/>
            <person name="Sugano S."/>
            <person name="Fujiyama A."/>
            <person name="Delaux P.-M."/>
            <person name="Quint M."/>
            <person name="TheiBen G."/>
            <person name="Hagemann M."/>
            <person name="Harholt J."/>
            <person name="Dunand C."/>
            <person name="Zachgo S."/>
            <person name="Langdale J."/>
            <person name="Maumus F."/>
            <person name="Straeten D.V.D."/>
            <person name="Gould S.B."/>
            <person name="Rensing S.A."/>
        </authorList>
    </citation>
    <scope>NUCLEOTIDE SEQUENCE [LARGE SCALE GENOMIC DNA]</scope>
    <source>
        <strain evidence="1 2">S276</strain>
    </source>
</reference>
<dbReference type="EMBL" id="BFEA01000185">
    <property type="protein sequence ID" value="GBG73550.1"/>
    <property type="molecule type" value="Genomic_DNA"/>
</dbReference>
<proteinExistence type="predicted"/>
<dbReference type="OrthoDB" id="6142688at2759"/>
<sequence length="539" mass="60645">MRCREACGISQPCRDQVLPTEGCLHVITADTGITINGQLQLMVNAGLNHIPMKALDESVVLEEVELIVDNILATSRCDMELSMEEEREVKKVVMRDAEKRMREYRISHRHIVEEPFNSIAVRSEVEWPTKRFLVCPTDKAPHTPTFVCVNFIRKLALARVSGLDFGQLPGQTSVVAARLKEEANAIAPIGAATDKMPLPHLMVVYKAHKETFRWITNTVGNVLSGVADVCACLLKLLSLDVQALCASKSDAIFEERGVRPNFWWPIVSVGEFMANLPRHVYSVFTGDITRCFETIPTDGSQDGLISAIRFFVQCAMEWRRARTTKDVIAIMVAANDSLHPYWVDSAQCRDRERLYFDEDGIVKACEWLVSNGVVQLGDRVWRQVLGITMGLACFPILCDIYFFKYEFQLISHLADEQDWQALKCFKETNRYIDDLCALNNTLISGFLNNGVPGQDATRKIYPHGFIEVKETMQVKEDGQGIVASFLNVFLSIISTMSGSYATSKHDKKKGLSFPPVRFMKFKSNRSIAQSLQILTAQTV</sequence>
<keyword evidence="2" id="KW-1185">Reference proteome</keyword>
<organism evidence="1 2">
    <name type="scientific">Chara braunii</name>
    <name type="common">Braun's stonewort</name>
    <dbReference type="NCBI Taxonomy" id="69332"/>
    <lineage>
        <taxon>Eukaryota</taxon>
        <taxon>Viridiplantae</taxon>
        <taxon>Streptophyta</taxon>
        <taxon>Charophyceae</taxon>
        <taxon>Charales</taxon>
        <taxon>Characeae</taxon>
        <taxon>Chara</taxon>
    </lineage>
</organism>